<evidence type="ECO:0000313" key="1">
    <source>
        <dbReference type="Proteomes" id="UP000887579"/>
    </source>
</evidence>
<protein>
    <submittedName>
        <fullName evidence="2">Uncharacterized protein</fullName>
    </submittedName>
</protein>
<proteinExistence type="predicted"/>
<accession>A0AC34EZL4</accession>
<name>A0AC34EZL4_9BILA</name>
<sequence length="134" mass="13814">MVFLEINYVCYANPAIDATPKVPALPCTTCADLSLTKAPGATNAPGGFNTGEGSIANSVVGPGCRQYTITCNAIQNGDNRAVVIGANEDLISLSDPGPGEKMSTLVCNDMGEIEGRTDANDPVIVVSAYCSNEN</sequence>
<dbReference type="WBParaSite" id="ES5_v2.g10147.t1">
    <property type="protein sequence ID" value="ES5_v2.g10147.t1"/>
    <property type="gene ID" value="ES5_v2.g10147"/>
</dbReference>
<organism evidence="1 2">
    <name type="scientific">Panagrolaimus sp. ES5</name>
    <dbReference type="NCBI Taxonomy" id="591445"/>
    <lineage>
        <taxon>Eukaryota</taxon>
        <taxon>Metazoa</taxon>
        <taxon>Ecdysozoa</taxon>
        <taxon>Nematoda</taxon>
        <taxon>Chromadorea</taxon>
        <taxon>Rhabditida</taxon>
        <taxon>Tylenchina</taxon>
        <taxon>Panagrolaimomorpha</taxon>
        <taxon>Panagrolaimoidea</taxon>
        <taxon>Panagrolaimidae</taxon>
        <taxon>Panagrolaimus</taxon>
    </lineage>
</organism>
<dbReference type="Proteomes" id="UP000887579">
    <property type="component" value="Unplaced"/>
</dbReference>
<reference evidence="2" key="1">
    <citation type="submission" date="2022-11" db="UniProtKB">
        <authorList>
            <consortium name="WormBaseParasite"/>
        </authorList>
    </citation>
    <scope>IDENTIFICATION</scope>
</reference>
<evidence type="ECO:0000313" key="2">
    <source>
        <dbReference type="WBParaSite" id="ES5_v2.g10147.t1"/>
    </source>
</evidence>